<keyword evidence="1" id="KW-0694">RNA-binding</keyword>
<dbReference type="GO" id="GO:1990247">
    <property type="term" value="F:N6-methyladenosine-containing RNA reader activity"/>
    <property type="evidence" value="ECO:0007669"/>
    <property type="project" value="UniProtKB-UniRule"/>
</dbReference>
<dbReference type="PANTHER" id="PTHR12357">
    <property type="entry name" value="YTH YT521-B HOMOLOGY DOMAIN-CONTAINING"/>
    <property type="match status" value="1"/>
</dbReference>
<dbReference type="STRING" id="200361.A0A452Y2P8"/>
<dbReference type="SMR" id="A0A452Y2P8"/>
<feature type="region of interest" description="Disordered" evidence="2">
    <location>
        <begin position="589"/>
        <end position="622"/>
    </location>
</feature>
<reference evidence="5" key="1">
    <citation type="journal article" date="2014" name="Science">
        <title>Ancient hybridizations among the ancestral genomes of bread wheat.</title>
        <authorList>
            <consortium name="International Wheat Genome Sequencing Consortium,"/>
            <person name="Marcussen T."/>
            <person name="Sandve S.R."/>
            <person name="Heier L."/>
            <person name="Spannagl M."/>
            <person name="Pfeifer M."/>
            <person name="Jakobsen K.S."/>
            <person name="Wulff B.B."/>
            <person name="Steuernagel B."/>
            <person name="Mayer K.F."/>
            <person name="Olsen O.A."/>
        </authorList>
    </citation>
    <scope>NUCLEOTIDE SEQUENCE [LARGE SCALE GENOMIC DNA]</scope>
    <source>
        <strain evidence="5">cv. AL8/78</strain>
    </source>
</reference>
<dbReference type="PANTHER" id="PTHR12357:SF92">
    <property type="entry name" value="YTH DOMAIN-CONTAINING FAMILY PROTEIN"/>
    <property type="match status" value="1"/>
</dbReference>
<reference evidence="4" key="5">
    <citation type="journal article" date="2021" name="G3 (Bethesda)">
        <title>Aegilops tauschii genome assembly Aet v5.0 features greater sequence contiguity and improved annotation.</title>
        <authorList>
            <person name="Wang L."/>
            <person name="Zhu T."/>
            <person name="Rodriguez J.C."/>
            <person name="Deal K.R."/>
            <person name="Dubcovsky J."/>
            <person name="McGuire P.E."/>
            <person name="Lux T."/>
            <person name="Spannagl M."/>
            <person name="Mayer K.F.X."/>
            <person name="Baldrich P."/>
            <person name="Meyers B.C."/>
            <person name="Huo N."/>
            <person name="Gu Y.Q."/>
            <person name="Zhou H."/>
            <person name="Devos K.M."/>
            <person name="Bennetzen J.L."/>
            <person name="Unver T."/>
            <person name="Budak H."/>
            <person name="Gulick P.J."/>
            <person name="Galiba G."/>
            <person name="Kalapos B."/>
            <person name="Nelson D.R."/>
            <person name="Li P."/>
            <person name="You F.M."/>
            <person name="Luo M.C."/>
            <person name="Dvorak J."/>
        </authorList>
    </citation>
    <scope>NUCLEOTIDE SEQUENCE [LARGE SCALE GENOMIC DNA]</scope>
    <source>
        <strain evidence="4">cv. AL8/78</strain>
    </source>
</reference>
<dbReference type="Gramene" id="AET1Gv20267900.7">
    <property type="protein sequence ID" value="AET1Gv20267900.7"/>
    <property type="gene ID" value="AET1Gv20267900"/>
</dbReference>
<evidence type="ECO:0000313" key="5">
    <source>
        <dbReference type="Proteomes" id="UP000015105"/>
    </source>
</evidence>
<reference evidence="4" key="4">
    <citation type="submission" date="2019-03" db="UniProtKB">
        <authorList>
            <consortium name="EnsemblPlants"/>
        </authorList>
    </citation>
    <scope>IDENTIFICATION</scope>
</reference>
<comment type="similarity">
    <text evidence="1">Belongs to the YTHDF family.</text>
</comment>
<dbReference type="GO" id="GO:0005737">
    <property type="term" value="C:cytoplasm"/>
    <property type="evidence" value="ECO:0007669"/>
    <property type="project" value="TreeGrafter"/>
</dbReference>
<dbReference type="Proteomes" id="UP000015105">
    <property type="component" value="Chromosome 1D"/>
</dbReference>
<dbReference type="Pfam" id="PF04146">
    <property type="entry name" value="YTH"/>
    <property type="match status" value="1"/>
</dbReference>
<dbReference type="EnsemblPlants" id="AET1Gv20267900.7">
    <property type="protein sequence ID" value="AET1Gv20267900.7"/>
    <property type="gene ID" value="AET1Gv20267900"/>
</dbReference>
<dbReference type="AlphaFoldDB" id="A0A452Y2P8"/>
<dbReference type="PROSITE" id="PS50882">
    <property type="entry name" value="YTH"/>
    <property type="match status" value="1"/>
</dbReference>
<protein>
    <recommendedName>
        <fullName evidence="1">YTH domain-containing family protein</fullName>
    </recommendedName>
</protein>
<dbReference type="InterPro" id="IPR045168">
    <property type="entry name" value="YTH_prot"/>
</dbReference>
<feature type="compositionally biased region" description="Basic and acidic residues" evidence="2">
    <location>
        <begin position="605"/>
        <end position="622"/>
    </location>
</feature>
<sequence>PPARVSASAAADDDQRVHAASVPIAPVPVFQSDCIPWILRQTLSSYLERNSAFLLMQLTIRLHMVQLELLCLLSCMSTRQFGDVVIKIYTTWGQQAEGTSYSYYVVPDYGIAHSPRPRGPYPSEHCAIADGRFARSREYLAKTADIVCHQPVPIPHYDVLPSAAQWGPASTSQTLMCNDSLFIPTDQGQSFPVVPKKGITWNPSLQSTSVSSKKFENHAMLSTVQLHSTDPWKQNLAAGSGTMVPAKLRRALQASRHSLHGGVPPVNSSPQTNPSYNYNASHVGSDLRKMAIAEKFQPSSKPRSYVNGLTGKLSSVCRPNLSKEKQPRGSTSSEIVATSYTSRLHIGNPEGKIIIKTDQYNRDDFEVVYPNAKFFVIKSWGEANVHKSIKYGVWSSGLQGNKKLDSAFRDAQMIAASSSTLCPVFLFFSVNESNHFCGVAEMVGPVDFQKNMDFWSMDRWVGSFPVRWHIIKNIPNVALKCILLRNNEDKPVTSSKNTQEIHYVPGTSMLRIFKGSKTNGCLLDCFTVYEAEEARGRKCRMSKLRRDAPRFIPVPKLSLHHAYVPRQPKADRILMDRIIRETHDLAGNGMQQSSWEEPGNLARYSAKESAQKENRSSGKQAREDVVKAVIYQQQPLASNMPAGPAGGQLTWEEVEVTLVEKDRSQTAANISSKAPEENPTEVKNALVHSASSTPETIYEEKKVIGEHCARAISPPMSEACSSCLIGDVLRIGSMLVPMKMPN</sequence>
<dbReference type="Gene3D" id="3.10.590.10">
    <property type="entry name" value="ph1033 like domains"/>
    <property type="match status" value="1"/>
</dbReference>
<organism evidence="4 5">
    <name type="scientific">Aegilops tauschii subsp. strangulata</name>
    <name type="common">Goatgrass</name>
    <dbReference type="NCBI Taxonomy" id="200361"/>
    <lineage>
        <taxon>Eukaryota</taxon>
        <taxon>Viridiplantae</taxon>
        <taxon>Streptophyta</taxon>
        <taxon>Embryophyta</taxon>
        <taxon>Tracheophyta</taxon>
        <taxon>Spermatophyta</taxon>
        <taxon>Magnoliopsida</taxon>
        <taxon>Liliopsida</taxon>
        <taxon>Poales</taxon>
        <taxon>Poaceae</taxon>
        <taxon>BOP clade</taxon>
        <taxon>Pooideae</taxon>
        <taxon>Triticodae</taxon>
        <taxon>Triticeae</taxon>
        <taxon>Triticinae</taxon>
        <taxon>Aegilops</taxon>
    </lineage>
</organism>
<comment type="function">
    <text evidence="1">Specifically recognizes and binds N6-methyladenosine (m6A)-containing RNAs, and regulates mRNA stability. M6A is a modification present at internal sites of mRNAs and some non-coding RNAs and plays a role in mRNA stability and processing.</text>
</comment>
<dbReference type="GO" id="GO:0061157">
    <property type="term" value="P:mRNA destabilization"/>
    <property type="evidence" value="ECO:0007669"/>
    <property type="project" value="TreeGrafter"/>
</dbReference>
<feature type="domain" description="YTH" evidence="3">
    <location>
        <begin position="372"/>
        <end position="513"/>
    </location>
</feature>
<evidence type="ECO:0000256" key="1">
    <source>
        <dbReference type="RuleBase" id="RU369095"/>
    </source>
</evidence>
<accession>A0A452Y2P8</accession>
<proteinExistence type="inferred from homology"/>
<evidence type="ECO:0000256" key="2">
    <source>
        <dbReference type="SAM" id="MobiDB-lite"/>
    </source>
</evidence>
<name>A0A452Y2P8_AEGTS</name>
<reference evidence="5" key="2">
    <citation type="journal article" date="2017" name="Nat. Plants">
        <title>The Aegilops tauschii genome reveals multiple impacts of transposons.</title>
        <authorList>
            <person name="Zhao G."/>
            <person name="Zou C."/>
            <person name="Li K."/>
            <person name="Wang K."/>
            <person name="Li T."/>
            <person name="Gao L."/>
            <person name="Zhang X."/>
            <person name="Wang H."/>
            <person name="Yang Z."/>
            <person name="Liu X."/>
            <person name="Jiang W."/>
            <person name="Mao L."/>
            <person name="Kong X."/>
            <person name="Jiao Y."/>
            <person name="Jia J."/>
        </authorList>
    </citation>
    <scope>NUCLEOTIDE SEQUENCE [LARGE SCALE GENOMIC DNA]</scope>
    <source>
        <strain evidence="5">cv. AL8/78</strain>
    </source>
</reference>
<dbReference type="InterPro" id="IPR007275">
    <property type="entry name" value="YTH_domain"/>
</dbReference>
<dbReference type="GO" id="GO:0003729">
    <property type="term" value="F:mRNA binding"/>
    <property type="evidence" value="ECO:0007669"/>
    <property type="project" value="UniProtKB-UniRule"/>
</dbReference>
<evidence type="ECO:0000259" key="3">
    <source>
        <dbReference type="PROSITE" id="PS50882"/>
    </source>
</evidence>
<reference evidence="4" key="3">
    <citation type="journal article" date="2017" name="Nature">
        <title>Genome sequence of the progenitor of the wheat D genome Aegilops tauschii.</title>
        <authorList>
            <person name="Luo M.C."/>
            <person name="Gu Y.Q."/>
            <person name="Puiu D."/>
            <person name="Wang H."/>
            <person name="Twardziok S.O."/>
            <person name="Deal K.R."/>
            <person name="Huo N."/>
            <person name="Zhu T."/>
            <person name="Wang L."/>
            <person name="Wang Y."/>
            <person name="McGuire P.E."/>
            <person name="Liu S."/>
            <person name="Long H."/>
            <person name="Ramasamy R.K."/>
            <person name="Rodriguez J.C."/>
            <person name="Van S.L."/>
            <person name="Yuan L."/>
            <person name="Wang Z."/>
            <person name="Xia Z."/>
            <person name="Xiao L."/>
            <person name="Anderson O.D."/>
            <person name="Ouyang S."/>
            <person name="Liang Y."/>
            <person name="Zimin A.V."/>
            <person name="Pertea G."/>
            <person name="Qi P."/>
            <person name="Bennetzen J.L."/>
            <person name="Dai X."/>
            <person name="Dawson M.W."/>
            <person name="Muller H.G."/>
            <person name="Kugler K."/>
            <person name="Rivarola-Duarte L."/>
            <person name="Spannagl M."/>
            <person name="Mayer K.F.X."/>
            <person name="Lu F.H."/>
            <person name="Bevan M.W."/>
            <person name="Leroy P."/>
            <person name="Li P."/>
            <person name="You F.M."/>
            <person name="Sun Q."/>
            <person name="Liu Z."/>
            <person name="Lyons E."/>
            <person name="Wicker T."/>
            <person name="Salzberg S.L."/>
            <person name="Devos K.M."/>
            <person name="Dvorak J."/>
        </authorList>
    </citation>
    <scope>NUCLEOTIDE SEQUENCE [LARGE SCALE GENOMIC DNA]</scope>
    <source>
        <strain evidence="4">cv. AL8/78</strain>
    </source>
</reference>
<evidence type="ECO:0000313" key="4">
    <source>
        <dbReference type="EnsemblPlants" id="AET1Gv20267900.7"/>
    </source>
</evidence>
<keyword evidence="5" id="KW-1185">Reference proteome</keyword>
<dbReference type="CDD" id="cd21134">
    <property type="entry name" value="YTH"/>
    <property type="match status" value="1"/>
</dbReference>